<sequence>MNDPEVCADQTWVRGIFSIYVRVISALAIGGGILAALCLTILTILVFSEVALATLSKVIPGIPSNIPVAWEYSGYLMGVAFMLGSAITLRAGSHIRVTALLGALPNKTKAAFEIWATSVGTFVTGFLSWSLINFTLRSFVDSNVSYASFTPLWIPQAGMTLGSCLLTMAMFERLLRSILGYRLEDISLKVASSEDLDLKKPEE</sequence>
<comment type="subcellular location">
    <subcellularLocation>
        <location evidence="1 9">Cell inner membrane</location>
        <topology evidence="1 9">Multi-pass membrane protein</topology>
    </subcellularLocation>
</comment>
<keyword evidence="6 9" id="KW-1133">Transmembrane helix</keyword>
<evidence type="ECO:0000256" key="1">
    <source>
        <dbReference type="ARBA" id="ARBA00004429"/>
    </source>
</evidence>
<keyword evidence="5 9" id="KW-0812">Transmembrane</keyword>
<comment type="caution">
    <text evidence="11">The sequence shown here is derived from an EMBL/GenBank/DDBJ whole genome shotgun (WGS) entry which is preliminary data.</text>
</comment>
<dbReference type="GO" id="GO:0022857">
    <property type="term" value="F:transmembrane transporter activity"/>
    <property type="evidence" value="ECO:0007669"/>
    <property type="project" value="UniProtKB-UniRule"/>
</dbReference>
<feature type="domain" description="Tripartite ATP-independent periplasmic transporters DctQ component" evidence="10">
    <location>
        <begin position="63"/>
        <end position="178"/>
    </location>
</feature>
<evidence type="ECO:0000256" key="3">
    <source>
        <dbReference type="ARBA" id="ARBA00022475"/>
    </source>
</evidence>
<evidence type="ECO:0000256" key="2">
    <source>
        <dbReference type="ARBA" id="ARBA00022448"/>
    </source>
</evidence>
<evidence type="ECO:0000256" key="6">
    <source>
        <dbReference type="ARBA" id="ARBA00022989"/>
    </source>
</evidence>
<dbReference type="PANTHER" id="PTHR35011:SF10">
    <property type="entry name" value="TRAP TRANSPORTER SMALL PERMEASE PROTEIN"/>
    <property type="match status" value="1"/>
</dbReference>
<keyword evidence="4 9" id="KW-0997">Cell inner membrane</keyword>
<evidence type="ECO:0000313" key="12">
    <source>
        <dbReference type="Proteomes" id="UP000234881"/>
    </source>
</evidence>
<feature type="transmembrane region" description="Helical" evidence="9">
    <location>
        <begin position="110"/>
        <end position="132"/>
    </location>
</feature>
<proteinExistence type="inferred from homology"/>
<evidence type="ECO:0000256" key="5">
    <source>
        <dbReference type="ARBA" id="ARBA00022692"/>
    </source>
</evidence>
<dbReference type="Pfam" id="PF04290">
    <property type="entry name" value="DctQ"/>
    <property type="match status" value="1"/>
</dbReference>
<dbReference type="EMBL" id="PKUQ01000003">
    <property type="protein sequence ID" value="PLW78591.1"/>
    <property type="molecule type" value="Genomic_DNA"/>
</dbReference>
<reference evidence="11 12" key="1">
    <citation type="submission" date="2018-01" db="EMBL/GenBank/DDBJ databases">
        <title>The draft genome sequence of Cohaesibacter sp. H1304.</title>
        <authorList>
            <person name="Wang N.-N."/>
            <person name="Du Z.-J."/>
        </authorList>
    </citation>
    <scope>NUCLEOTIDE SEQUENCE [LARGE SCALE GENOMIC DNA]</scope>
    <source>
        <strain evidence="11 12">H1304</strain>
    </source>
</reference>
<evidence type="ECO:0000256" key="9">
    <source>
        <dbReference type="RuleBase" id="RU369079"/>
    </source>
</evidence>
<dbReference type="RefSeq" id="WP_101532484.1">
    <property type="nucleotide sequence ID" value="NZ_JBFHIU010000064.1"/>
</dbReference>
<name>A0A2N5XVQ5_9HYPH</name>
<evidence type="ECO:0000256" key="8">
    <source>
        <dbReference type="ARBA" id="ARBA00038436"/>
    </source>
</evidence>
<feature type="transmembrane region" description="Helical" evidence="9">
    <location>
        <begin position="72"/>
        <end position="89"/>
    </location>
</feature>
<comment type="similarity">
    <text evidence="8 9">Belongs to the TRAP transporter small permease family.</text>
</comment>
<dbReference type="PANTHER" id="PTHR35011">
    <property type="entry name" value="2,3-DIKETO-L-GULONATE TRAP TRANSPORTER SMALL PERMEASE PROTEIN YIAM"/>
    <property type="match status" value="1"/>
</dbReference>
<feature type="transmembrane region" description="Helical" evidence="9">
    <location>
        <begin position="19"/>
        <end position="52"/>
    </location>
</feature>
<dbReference type="AlphaFoldDB" id="A0A2N5XVQ5"/>
<comment type="function">
    <text evidence="9">Part of the tripartite ATP-independent periplasmic (TRAP) transport system.</text>
</comment>
<gene>
    <name evidence="11" type="ORF">C0081_03785</name>
</gene>
<dbReference type="GO" id="GO:0005886">
    <property type="term" value="C:plasma membrane"/>
    <property type="evidence" value="ECO:0007669"/>
    <property type="project" value="UniProtKB-SubCell"/>
</dbReference>
<evidence type="ECO:0000259" key="10">
    <source>
        <dbReference type="Pfam" id="PF04290"/>
    </source>
</evidence>
<keyword evidence="12" id="KW-1185">Reference proteome</keyword>
<dbReference type="OrthoDB" id="9794346at2"/>
<keyword evidence="7 9" id="KW-0472">Membrane</keyword>
<evidence type="ECO:0000256" key="4">
    <source>
        <dbReference type="ARBA" id="ARBA00022519"/>
    </source>
</evidence>
<dbReference type="Proteomes" id="UP000234881">
    <property type="component" value="Unassembled WGS sequence"/>
</dbReference>
<feature type="transmembrane region" description="Helical" evidence="9">
    <location>
        <begin position="152"/>
        <end position="171"/>
    </location>
</feature>
<keyword evidence="2 9" id="KW-0813">Transport</keyword>
<dbReference type="GO" id="GO:0015740">
    <property type="term" value="P:C4-dicarboxylate transport"/>
    <property type="evidence" value="ECO:0007669"/>
    <property type="project" value="TreeGrafter"/>
</dbReference>
<protein>
    <recommendedName>
        <fullName evidence="9">TRAP transporter small permease protein</fullName>
    </recommendedName>
</protein>
<evidence type="ECO:0000256" key="7">
    <source>
        <dbReference type="ARBA" id="ARBA00023136"/>
    </source>
</evidence>
<evidence type="ECO:0000313" key="11">
    <source>
        <dbReference type="EMBL" id="PLW78591.1"/>
    </source>
</evidence>
<comment type="subunit">
    <text evidence="9">The complex comprises the extracytoplasmic solute receptor protein and the two transmembrane proteins.</text>
</comment>
<keyword evidence="3" id="KW-1003">Cell membrane</keyword>
<dbReference type="InterPro" id="IPR055348">
    <property type="entry name" value="DctQ"/>
</dbReference>
<accession>A0A2N5XVQ5</accession>
<dbReference type="InterPro" id="IPR007387">
    <property type="entry name" value="TRAP_DctQ"/>
</dbReference>
<organism evidence="11 12">
    <name type="scientific">Cohaesibacter celericrescens</name>
    <dbReference type="NCBI Taxonomy" id="2067669"/>
    <lineage>
        <taxon>Bacteria</taxon>
        <taxon>Pseudomonadati</taxon>
        <taxon>Pseudomonadota</taxon>
        <taxon>Alphaproteobacteria</taxon>
        <taxon>Hyphomicrobiales</taxon>
        <taxon>Cohaesibacteraceae</taxon>
    </lineage>
</organism>